<dbReference type="InterPro" id="IPR032425">
    <property type="entry name" value="FERM_f0"/>
</dbReference>
<dbReference type="InterPro" id="IPR018979">
    <property type="entry name" value="FERM_N"/>
</dbReference>
<reference evidence="2 3" key="1">
    <citation type="submission" date="2021-06" db="EMBL/GenBank/DDBJ databases">
        <authorList>
            <person name="Palmer J.M."/>
        </authorList>
    </citation>
    <scope>NUCLEOTIDE SEQUENCE [LARGE SCALE GENOMIC DNA]</scope>
    <source>
        <strain evidence="2 3">GA_2019</strain>
        <tissue evidence="2">Muscle</tissue>
    </source>
</reference>
<evidence type="ECO:0000313" key="2">
    <source>
        <dbReference type="EMBL" id="MEQ2174818.1"/>
    </source>
</evidence>
<dbReference type="CDD" id="cd17173">
    <property type="entry name" value="FERM_F1_TLN1"/>
    <property type="match status" value="1"/>
</dbReference>
<organism evidence="2 3">
    <name type="scientific">Goodea atripinnis</name>
    <dbReference type="NCBI Taxonomy" id="208336"/>
    <lineage>
        <taxon>Eukaryota</taxon>
        <taxon>Metazoa</taxon>
        <taxon>Chordata</taxon>
        <taxon>Craniata</taxon>
        <taxon>Vertebrata</taxon>
        <taxon>Euteleostomi</taxon>
        <taxon>Actinopterygii</taxon>
        <taxon>Neopterygii</taxon>
        <taxon>Teleostei</taxon>
        <taxon>Neoteleostei</taxon>
        <taxon>Acanthomorphata</taxon>
        <taxon>Ovalentaria</taxon>
        <taxon>Atherinomorphae</taxon>
        <taxon>Cyprinodontiformes</taxon>
        <taxon>Goodeidae</taxon>
        <taxon>Goodea</taxon>
    </lineage>
</organism>
<feature type="domain" description="FERM" evidence="1">
    <location>
        <begin position="139"/>
        <end position="242"/>
    </location>
</feature>
<dbReference type="CDD" id="cd17171">
    <property type="entry name" value="FERM_F0_TLN1"/>
    <property type="match status" value="1"/>
</dbReference>
<dbReference type="PANTHER" id="PTHR19981:SF7">
    <property type="entry name" value="TALIN-1"/>
    <property type="match status" value="1"/>
</dbReference>
<dbReference type="PANTHER" id="PTHR19981">
    <property type="entry name" value="TALIN"/>
    <property type="match status" value="1"/>
</dbReference>
<gene>
    <name evidence="2" type="primary">TLN1_1</name>
    <name evidence="2" type="ORF">GOODEAATRI_011663</name>
</gene>
<keyword evidence="3" id="KW-1185">Reference proteome</keyword>
<name>A0ABV0NTX7_9TELE</name>
<dbReference type="Pfam" id="PF16511">
    <property type="entry name" value="FERM_f0"/>
    <property type="match status" value="1"/>
</dbReference>
<dbReference type="Gene3D" id="3.10.20.90">
    <property type="entry name" value="Phosphatidylinositol 3-kinase Catalytic Subunit, Chain A, domain 1"/>
    <property type="match status" value="2"/>
</dbReference>
<dbReference type="Pfam" id="PF09379">
    <property type="entry name" value="FERM_N"/>
    <property type="match status" value="1"/>
</dbReference>
<dbReference type="InterPro" id="IPR000299">
    <property type="entry name" value="FERM_domain"/>
</dbReference>
<sequence>MNKCSTRAANRRAEPGTVPLTCSSLTASSDWTVSLSRTDYLKVWSGWKYRAAIMVALSLKIGVGNVVKTMQFEPSTMVYDACRIIRERVPEAQLGQPNDYGLFLSDEDPKKGIWLEAGKALDYYMLRNGDTLDYKKKQRPLKIRMLDGTVKTVMVDDSKIVSDMLMTICARIGITNYDEYSLVRDIGEEKKEETTGTLKKDKTLLRDDKKMEKLKQKLHTDDECKIHINKLHTSCCLSHRLC</sequence>
<dbReference type="Proteomes" id="UP001476798">
    <property type="component" value="Unassembled WGS sequence"/>
</dbReference>
<protein>
    <submittedName>
        <fullName evidence="2">Talin-1</fullName>
    </submittedName>
</protein>
<dbReference type="SUPFAM" id="SSF54236">
    <property type="entry name" value="Ubiquitin-like"/>
    <property type="match status" value="1"/>
</dbReference>
<evidence type="ECO:0000259" key="1">
    <source>
        <dbReference type="PROSITE" id="PS50057"/>
    </source>
</evidence>
<dbReference type="InterPro" id="IPR029071">
    <property type="entry name" value="Ubiquitin-like_domsf"/>
</dbReference>
<comment type="caution">
    <text evidence="2">The sequence shown here is derived from an EMBL/GenBank/DDBJ whole genome shotgun (WGS) entry which is preliminary data.</text>
</comment>
<dbReference type="EMBL" id="JAHRIO010050696">
    <property type="protein sequence ID" value="MEQ2174818.1"/>
    <property type="molecule type" value="Genomic_DNA"/>
</dbReference>
<dbReference type="PROSITE" id="PS50057">
    <property type="entry name" value="FERM_3"/>
    <property type="match status" value="1"/>
</dbReference>
<evidence type="ECO:0000313" key="3">
    <source>
        <dbReference type="Proteomes" id="UP001476798"/>
    </source>
</evidence>
<proteinExistence type="predicted"/>
<accession>A0ABV0NTX7</accession>